<evidence type="ECO:0000313" key="2">
    <source>
        <dbReference type="Proteomes" id="UP000069705"/>
    </source>
</evidence>
<accession>A0A100WR17</accession>
<comment type="caution">
    <text evidence="1">The sequence shown here is derived from an EMBL/GenBank/DDBJ whole genome shotgun (WGS) entry which is preliminary data.</text>
</comment>
<reference evidence="1 2" key="1">
    <citation type="journal article" date="2016" name="Genome Announc.">
        <title>Draft Genome Sequences of Five Rapidly Growing Mycobacterium Species, M. thermoresistibile, M. fortuitum subsp. acetamidolyticum, M. canariasense, M. brisbanense, and M. novocastrense.</title>
        <authorList>
            <person name="Katahira K."/>
            <person name="Ogura Y."/>
            <person name="Gotoh Y."/>
            <person name="Hayashi T."/>
        </authorList>
    </citation>
    <scope>NUCLEOTIDE SEQUENCE [LARGE SCALE GENOMIC DNA]</scope>
    <source>
        <strain evidence="1 2">JCM6368</strain>
    </source>
</reference>
<evidence type="ECO:0008006" key="3">
    <source>
        <dbReference type="Google" id="ProtNLM"/>
    </source>
</evidence>
<dbReference type="InterPro" id="IPR027417">
    <property type="entry name" value="P-loop_NTPase"/>
</dbReference>
<gene>
    <name evidence="1" type="ORF">RMCFA_2651</name>
</gene>
<name>A0A100WR17_MYCFO</name>
<proteinExistence type="predicted"/>
<dbReference type="AlphaFoldDB" id="A0A100WR17"/>
<dbReference type="RefSeq" id="WP_064774138.1">
    <property type="nucleotide sequence ID" value="NZ_BCSZ01000025.1"/>
</dbReference>
<dbReference type="EMBL" id="BCSZ01000025">
    <property type="protein sequence ID" value="GAT02539.1"/>
    <property type="molecule type" value="Genomic_DNA"/>
</dbReference>
<dbReference type="Proteomes" id="UP000069705">
    <property type="component" value="Unassembled WGS sequence"/>
</dbReference>
<protein>
    <recommendedName>
        <fullName evidence="3">FtsK domain-containing protein</fullName>
    </recommendedName>
</protein>
<evidence type="ECO:0000313" key="1">
    <source>
        <dbReference type="EMBL" id="GAT02539.1"/>
    </source>
</evidence>
<sequence length="243" mass="26821">MTETPISERFWLPLSQPPQTAEASGMAEAIAKYPSAVFAIAEDSRGQVASWQPIIQPHQLITGCSCGPESATTAAIQTLAAQCARAHWAVHITASHDDPGYRELRNWPNVRCVTTRLAEQTALLTHLEDVLRHRQLNGGVHRDAPLVLFIDGWHELANHANRHPATAALAMLLRLGRSMRIHVVMAQSPGSAIDIDIDIRFNIGSELHLHTNPYLAEPAQIGRRLAELRPTRSSYPSIQRGRP</sequence>
<organism evidence="1 2">
    <name type="scientific">Mycolicibacterium fortuitum subsp. acetamidolyticum</name>
    <dbReference type="NCBI Taxonomy" id="144550"/>
    <lineage>
        <taxon>Bacteria</taxon>
        <taxon>Bacillati</taxon>
        <taxon>Actinomycetota</taxon>
        <taxon>Actinomycetes</taxon>
        <taxon>Mycobacteriales</taxon>
        <taxon>Mycobacteriaceae</taxon>
        <taxon>Mycolicibacterium</taxon>
    </lineage>
</organism>
<reference evidence="2" key="2">
    <citation type="submission" date="2016-02" db="EMBL/GenBank/DDBJ databases">
        <title>Draft genome sequence of five rapidly growing Mycobacterium species.</title>
        <authorList>
            <person name="Katahira K."/>
            <person name="Gotou Y."/>
            <person name="Iida K."/>
            <person name="Ogura Y."/>
            <person name="Hayashi T."/>
        </authorList>
    </citation>
    <scope>NUCLEOTIDE SEQUENCE [LARGE SCALE GENOMIC DNA]</scope>
    <source>
        <strain evidence="2">JCM6368</strain>
    </source>
</reference>
<dbReference type="Gene3D" id="3.40.50.300">
    <property type="entry name" value="P-loop containing nucleotide triphosphate hydrolases"/>
    <property type="match status" value="1"/>
</dbReference>